<evidence type="ECO:0000256" key="11">
    <source>
        <dbReference type="ARBA" id="ARBA00023306"/>
    </source>
</evidence>
<keyword evidence="11" id="KW-0131">Cell cycle</keyword>
<evidence type="ECO:0000256" key="8">
    <source>
        <dbReference type="ARBA" id="ARBA00022840"/>
    </source>
</evidence>
<dbReference type="Gene3D" id="3.30.565.10">
    <property type="entry name" value="Histidine kinase-like ATPase, C-terminal domain"/>
    <property type="match status" value="1"/>
</dbReference>
<dbReference type="AlphaFoldDB" id="A0A2W7N914"/>
<dbReference type="GO" id="GO:0005886">
    <property type="term" value="C:plasma membrane"/>
    <property type="evidence" value="ECO:0007669"/>
    <property type="project" value="TreeGrafter"/>
</dbReference>
<dbReference type="CDD" id="cd00082">
    <property type="entry name" value="HisKA"/>
    <property type="match status" value="1"/>
</dbReference>
<keyword evidence="8" id="KW-0067">ATP-binding</keyword>
<feature type="domain" description="PAS" evidence="13">
    <location>
        <begin position="254"/>
        <end position="324"/>
    </location>
</feature>
<proteinExistence type="predicted"/>
<dbReference type="PROSITE" id="PS50113">
    <property type="entry name" value="PAC"/>
    <property type="match status" value="2"/>
</dbReference>
<dbReference type="Gene3D" id="3.30.450.20">
    <property type="entry name" value="PAS domain"/>
    <property type="match status" value="4"/>
</dbReference>
<reference evidence="15 16" key="1">
    <citation type="submission" date="2018-06" db="EMBL/GenBank/DDBJ databases">
        <title>Genomic Encyclopedia of Archaeal and Bacterial Type Strains, Phase II (KMG-II): from individual species to whole genera.</title>
        <authorList>
            <person name="Goeker M."/>
        </authorList>
    </citation>
    <scope>NUCLEOTIDE SEQUENCE [LARGE SCALE GENOMIC DNA]</scope>
    <source>
        <strain evidence="15 16">DSM 6779</strain>
    </source>
</reference>
<dbReference type="InterPro" id="IPR005467">
    <property type="entry name" value="His_kinase_dom"/>
</dbReference>
<evidence type="ECO:0000259" key="14">
    <source>
        <dbReference type="PROSITE" id="PS50113"/>
    </source>
</evidence>
<dbReference type="InterPro" id="IPR000014">
    <property type="entry name" value="PAS"/>
</dbReference>
<evidence type="ECO:0000259" key="13">
    <source>
        <dbReference type="PROSITE" id="PS50112"/>
    </source>
</evidence>
<dbReference type="InterPro" id="IPR013655">
    <property type="entry name" value="PAS_fold_3"/>
</dbReference>
<dbReference type="SUPFAM" id="SSF55874">
    <property type="entry name" value="ATPase domain of HSP90 chaperone/DNA topoisomerase II/histidine kinase"/>
    <property type="match status" value="1"/>
</dbReference>
<dbReference type="CDD" id="cd00130">
    <property type="entry name" value="PAS"/>
    <property type="match status" value="2"/>
</dbReference>
<dbReference type="RefSeq" id="WP_111445414.1">
    <property type="nucleotide sequence ID" value="NZ_QKZK01000011.1"/>
</dbReference>
<dbReference type="SMART" id="SM00091">
    <property type="entry name" value="PAS"/>
    <property type="match status" value="4"/>
</dbReference>
<name>A0A2W7N914_9BACT</name>
<protein>
    <recommendedName>
        <fullName evidence="3">histidine kinase</fullName>
        <ecNumber evidence="3">2.7.13.3</ecNumber>
    </recommendedName>
</protein>
<dbReference type="InterPro" id="IPR003594">
    <property type="entry name" value="HATPase_dom"/>
</dbReference>
<comment type="catalytic activity">
    <reaction evidence="1">
        <text>ATP + protein L-histidine = ADP + protein N-phospho-L-histidine.</text>
        <dbReference type="EC" id="2.7.13.3"/>
    </reaction>
</comment>
<evidence type="ECO:0000256" key="9">
    <source>
        <dbReference type="ARBA" id="ARBA00023012"/>
    </source>
</evidence>
<keyword evidence="10" id="KW-0472">Membrane</keyword>
<dbReference type="GO" id="GO:0005524">
    <property type="term" value="F:ATP binding"/>
    <property type="evidence" value="ECO:0007669"/>
    <property type="project" value="UniProtKB-KW"/>
</dbReference>
<keyword evidence="5" id="KW-0808">Transferase</keyword>
<keyword evidence="7" id="KW-0418">Kinase</keyword>
<evidence type="ECO:0000313" key="15">
    <source>
        <dbReference type="EMBL" id="PZX16895.1"/>
    </source>
</evidence>
<dbReference type="FunFam" id="3.30.565.10:FF:000010">
    <property type="entry name" value="Sensor histidine kinase RcsC"/>
    <property type="match status" value="1"/>
</dbReference>
<dbReference type="InterPro" id="IPR036097">
    <property type="entry name" value="HisK_dim/P_sf"/>
</dbReference>
<evidence type="ECO:0000256" key="4">
    <source>
        <dbReference type="ARBA" id="ARBA00022553"/>
    </source>
</evidence>
<dbReference type="SUPFAM" id="SSF47384">
    <property type="entry name" value="Homodimeric domain of signal transducing histidine kinase"/>
    <property type="match status" value="1"/>
</dbReference>
<dbReference type="PROSITE" id="PS50109">
    <property type="entry name" value="HIS_KIN"/>
    <property type="match status" value="1"/>
</dbReference>
<dbReference type="InterPro" id="IPR000700">
    <property type="entry name" value="PAS-assoc_C"/>
</dbReference>
<dbReference type="PROSITE" id="PS50112">
    <property type="entry name" value="PAS"/>
    <property type="match status" value="1"/>
</dbReference>
<dbReference type="InterPro" id="IPR001610">
    <property type="entry name" value="PAC"/>
</dbReference>
<dbReference type="OrthoDB" id="9781208at2"/>
<evidence type="ECO:0000259" key="12">
    <source>
        <dbReference type="PROSITE" id="PS50109"/>
    </source>
</evidence>
<dbReference type="Pfam" id="PF08447">
    <property type="entry name" value="PAS_3"/>
    <property type="match status" value="2"/>
</dbReference>
<dbReference type="Gene3D" id="1.10.287.130">
    <property type="match status" value="1"/>
</dbReference>
<dbReference type="SMART" id="SM00387">
    <property type="entry name" value="HATPase_c"/>
    <property type="match status" value="1"/>
</dbReference>
<dbReference type="InterPro" id="IPR004358">
    <property type="entry name" value="Sig_transdc_His_kin-like_C"/>
</dbReference>
<keyword evidence="9" id="KW-0902">Two-component regulatory system</keyword>
<keyword evidence="4" id="KW-0597">Phosphoprotein</keyword>
<evidence type="ECO:0000256" key="6">
    <source>
        <dbReference type="ARBA" id="ARBA00022741"/>
    </source>
</evidence>
<feature type="domain" description="PAC" evidence="14">
    <location>
        <begin position="455"/>
        <end position="508"/>
    </location>
</feature>
<dbReference type="SMART" id="SM00388">
    <property type="entry name" value="HisKA"/>
    <property type="match status" value="1"/>
</dbReference>
<dbReference type="Gene3D" id="3.40.50.2300">
    <property type="match status" value="1"/>
</dbReference>
<dbReference type="CDD" id="cd16922">
    <property type="entry name" value="HATPase_EvgS-ArcB-TorS-like"/>
    <property type="match status" value="1"/>
</dbReference>
<dbReference type="EC" id="2.7.13.3" evidence="3"/>
<comment type="subcellular location">
    <subcellularLocation>
        <location evidence="2">Membrane</location>
    </subcellularLocation>
</comment>
<evidence type="ECO:0000313" key="16">
    <source>
        <dbReference type="Proteomes" id="UP000249239"/>
    </source>
</evidence>
<gene>
    <name evidence="15" type="ORF">LX69_01710</name>
</gene>
<dbReference type="SMART" id="SM00086">
    <property type="entry name" value="PAC"/>
    <property type="match status" value="2"/>
</dbReference>
<dbReference type="Pfam" id="PF08448">
    <property type="entry name" value="PAS_4"/>
    <property type="match status" value="1"/>
</dbReference>
<dbReference type="InterPro" id="IPR035965">
    <property type="entry name" value="PAS-like_dom_sf"/>
</dbReference>
<dbReference type="Pfam" id="PF02518">
    <property type="entry name" value="HATPase_c"/>
    <property type="match status" value="1"/>
</dbReference>
<dbReference type="PANTHER" id="PTHR43047:SF72">
    <property type="entry name" value="OSMOSENSING HISTIDINE PROTEIN KINASE SLN1"/>
    <property type="match status" value="1"/>
</dbReference>
<keyword evidence="6" id="KW-0547">Nucleotide-binding</keyword>
<evidence type="ECO:0000256" key="10">
    <source>
        <dbReference type="ARBA" id="ARBA00023136"/>
    </source>
</evidence>
<dbReference type="PANTHER" id="PTHR43047">
    <property type="entry name" value="TWO-COMPONENT HISTIDINE PROTEIN KINASE"/>
    <property type="match status" value="1"/>
</dbReference>
<evidence type="ECO:0000256" key="7">
    <source>
        <dbReference type="ARBA" id="ARBA00022777"/>
    </source>
</evidence>
<dbReference type="Proteomes" id="UP000249239">
    <property type="component" value="Unassembled WGS sequence"/>
</dbReference>
<dbReference type="GO" id="GO:0009927">
    <property type="term" value="F:histidine phosphotransfer kinase activity"/>
    <property type="evidence" value="ECO:0007669"/>
    <property type="project" value="TreeGrafter"/>
</dbReference>
<dbReference type="FunFam" id="1.10.287.130:FF:000038">
    <property type="entry name" value="Sensory transduction histidine kinase"/>
    <property type="match status" value="1"/>
</dbReference>
<keyword evidence="16" id="KW-1185">Reference proteome</keyword>
<dbReference type="SUPFAM" id="SSF55785">
    <property type="entry name" value="PYP-like sensor domain (PAS domain)"/>
    <property type="match status" value="4"/>
</dbReference>
<dbReference type="InterPro" id="IPR036890">
    <property type="entry name" value="HATPase_C_sf"/>
</dbReference>
<sequence>MSEMSVGDVSSVFEQRVLSDMAQQLSVVMYRFSVGESLLPSYISPFIESLTGYRSDAFMSGDVSFMQCVHVDDVASVKGKWAAIIHSDEPYVLEYRLMHRDGRCFWVMDKGCVIREEGGRKCLSGIMLDFSHKCLQIDERVQASMDAVEEGIIVMDEKQIIRRVNAVALRLLECDESDLWGHPFAEVVRTTENDMILVGNLVYPRIATFFSRTGEPLVMKYIVKPLQRNGEGSLGCVLRFSGAVSVGEEQGVVEIPLVQNIIDSFKAAIYIVSADGRLVTANKLLTDSMRVKREDIVGKRVIDVFPPGYVEQVQLNVVRVIQDGHPHYAMMEINLGGVVFQTYNALMPIFDANGRVAQVSVTSMEINDTKRIEKELYETRQRLDFAMTAGNIGMWDYYVQGNRVITNPVFCQMLNFEPQMADGEFSWLVSRIHPLDIGRIYSAYYKHKRGFTDKMECEIRIKTGEDKYLWTQLIGRIVERDANKEPMRIIGVQMDVSRRKELMQELSHSKEVAEQANQTKSYFLANLSHEIRTPMNAIIGFSQMLLGKISDPALLEYVHSIRNGGETLLSLINDILDLSKIEADKVEIKPEPIDLRYVLEEVRQMFQYRYVQKGIDFRILVNPALPAYLSLDELRVKQILLNLVSNAIKFTEQGEVLVQVSYDEQSDDSGDLTFEVADTGIGIVESNLSKIFEPFVQHEGHDAKKYGGTGLGLSITKKLAELMDGTINVVSTPGKGSCFSVVLRHVKCEHPNFVNHEEVKDDEIVELPLVIGIGLAFAEAKVIQKMLLPGRQRLMVVNTLAEAFVLIESHQVCVVFADAAYFNPMGNEMADWKRHKEAQELALVIVVSKYGVYDLADLREQGVAFVLKKPLLPSVVSEIIDQFNEASGHSAMSAMRINDLQGEEAVKLLSLFSPEMLTLIDQLQDIQPHSQVKQLAGFLKTLEPVTGAKILHDLGHQLDNALSLFDVANIQRSIYNLLDYIQCLRNIAGHES</sequence>
<feature type="domain" description="Histidine kinase" evidence="12">
    <location>
        <begin position="526"/>
        <end position="747"/>
    </location>
</feature>
<dbReference type="GO" id="GO:0000155">
    <property type="term" value="F:phosphorelay sensor kinase activity"/>
    <property type="evidence" value="ECO:0007669"/>
    <property type="project" value="InterPro"/>
</dbReference>
<dbReference type="NCBIfam" id="TIGR00229">
    <property type="entry name" value="sensory_box"/>
    <property type="match status" value="1"/>
</dbReference>
<feature type="domain" description="PAC" evidence="14">
    <location>
        <begin position="311"/>
        <end position="378"/>
    </location>
</feature>
<dbReference type="EMBL" id="QKZK01000011">
    <property type="protein sequence ID" value="PZX16895.1"/>
    <property type="molecule type" value="Genomic_DNA"/>
</dbReference>
<dbReference type="Pfam" id="PF00512">
    <property type="entry name" value="HisKA"/>
    <property type="match status" value="1"/>
</dbReference>
<evidence type="ECO:0000256" key="3">
    <source>
        <dbReference type="ARBA" id="ARBA00012438"/>
    </source>
</evidence>
<dbReference type="Pfam" id="PF13188">
    <property type="entry name" value="PAS_8"/>
    <property type="match status" value="1"/>
</dbReference>
<comment type="caution">
    <text evidence="15">The sequence shown here is derived from an EMBL/GenBank/DDBJ whole genome shotgun (WGS) entry which is preliminary data.</text>
</comment>
<accession>A0A2W7N914</accession>
<evidence type="ECO:0000256" key="2">
    <source>
        <dbReference type="ARBA" id="ARBA00004370"/>
    </source>
</evidence>
<dbReference type="PRINTS" id="PR00344">
    <property type="entry name" value="BCTRLSENSOR"/>
</dbReference>
<dbReference type="InterPro" id="IPR003661">
    <property type="entry name" value="HisK_dim/P_dom"/>
</dbReference>
<dbReference type="InterPro" id="IPR013656">
    <property type="entry name" value="PAS_4"/>
</dbReference>
<organism evidence="15 16">
    <name type="scientific">Breznakibacter xylanolyticus</name>
    <dbReference type="NCBI Taxonomy" id="990"/>
    <lineage>
        <taxon>Bacteria</taxon>
        <taxon>Pseudomonadati</taxon>
        <taxon>Bacteroidota</taxon>
        <taxon>Bacteroidia</taxon>
        <taxon>Marinilabiliales</taxon>
        <taxon>Marinilabiliaceae</taxon>
        <taxon>Breznakibacter</taxon>
    </lineage>
</organism>
<evidence type="ECO:0000256" key="5">
    <source>
        <dbReference type="ARBA" id="ARBA00022679"/>
    </source>
</evidence>
<evidence type="ECO:0000256" key="1">
    <source>
        <dbReference type="ARBA" id="ARBA00000085"/>
    </source>
</evidence>